<feature type="region of interest" description="Disordered" evidence="1">
    <location>
        <begin position="1"/>
        <end position="70"/>
    </location>
</feature>
<sequence>MGRRRARPPQARQSARQLHHPPLAPSTGPSLSPTTASPSISPTTPSPSTSPTTASPTTMQPTPPEPTTELIISGTTTFSGVTSGGRRHLTAASQSFVAGVETVLTTTSCSSDPLIQSCQATVMKINGEDVSSNNVRRRRLQSSTLLVEFKIVIQAVCSTMCENGSSVQQIANQVYNSVTGDLKNAIDSGNFVAALSATSAEVASLLATATASGNFDPVVIPLLSLISDWFPNWSGGSSTCLNDLDRAPTYMKLNRSYLEKSLDACCARYFSWAYDECAGQATASVDGWFPNWGGIAGSNSKCINDGNPPGYMRANVGQWLYSGFEACCRRYYGWDYNDCLVASSGGPITTTGSLEWYVHGEVCRQDCAEGSSSTCGGFAEPWNELFSSASACCENRLPWITNTVCEARSTNSAVTGSNLWFVDWTINKCVRDCDDASDQDCGGIANSWDHLHPSASACCQQLWYIERAECTRS</sequence>
<organism evidence="2 3">
    <name type="scientific">Thalassiosira oceanica</name>
    <name type="common">Marine diatom</name>
    <dbReference type="NCBI Taxonomy" id="159749"/>
    <lineage>
        <taxon>Eukaryota</taxon>
        <taxon>Sar</taxon>
        <taxon>Stramenopiles</taxon>
        <taxon>Ochrophyta</taxon>
        <taxon>Bacillariophyta</taxon>
        <taxon>Coscinodiscophyceae</taxon>
        <taxon>Thalassiosirophycidae</taxon>
        <taxon>Thalassiosirales</taxon>
        <taxon>Thalassiosiraceae</taxon>
        <taxon>Thalassiosira</taxon>
    </lineage>
</organism>
<dbReference type="AlphaFoldDB" id="K0SYD7"/>
<feature type="compositionally biased region" description="Low complexity" evidence="1">
    <location>
        <begin position="25"/>
        <end position="60"/>
    </location>
</feature>
<evidence type="ECO:0000313" key="3">
    <source>
        <dbReference type="Proteomes" id="UP000266841"/>
    </source>
</evidence>
<accession>K0SYD7</accession>
<comment type="caution">
    <text evidence="2">The sequence shown here is derived from an EMBL/GenBank/DDBJ whole genome shotgun (WGS) entry which is preliminary data.</text>
</comment>
<dbReference type="eggNOG" id="ENOG502TMB6">
    <property type="taxonomic scope" value="Eukaryota"/>
</dbReference>
<protein>
    <submittedName>
        <fullName evidence="2">Uncharacterized protein</fullName>
    </submittedName>
</protein>
<dbReference type="Proteomes" id="UP000266841">
    <property type="component" value="Unassembled WGS sequence"/>
</dbReference>
<dbReference type="EMBL" id="AGNL01008565">
    <property type="protein sequence ID" value="EJK70420.1"/>
    <property type="molecule type" value="Genomic_DNA"/>
</dbReference>
<keyword evidence="3" id="KW-1185">Reference proteome</keyword>
<gene>
    <name evidence="2" type="ORF">THAOC_08224</name>
</gene>
<evidence type="ECO:0000313" key="2">
    <source>
        <dbReference type="EMBL" id="EJK70420.1"/>
    </source>
</evidence>
<reference evidence="2 3" key="1">
    <citation type="journal article" date="2012" name="Genome Biol.">
        <title>Genome and low-iron response of an oceanic diatom adapted to chronic iron limitation.</title>
        <authorList>
            <person name="Lommer M."/>
            <person name="Specht M."/>
            <person name="Roy A.S."/>
            <person name="Kraemer L."/>
            <person name="Andreson R."/>
            <person name="Gutowska M.A."/>
            <person name="Wolf J."/>
            <person name="Bergner S.V."/>
            <person name="Schilhabel M.B."/>
            <person name="Klostermeier U.C."/>
            <person name="Beiko R.G."/>
            <person name="Rosenstiel P."/>
            <person name="Hippler M."/>
            <person name="Laroche J."/>
        </authorList>
    </citation>
    <scope>NUCLEOTIDE SEQUENCE [LARGE SCALE GENOMIC DNA]</scope>
    <source>
        <strain evidence="2 3">CCMP1005</strain>
    </source>
</reference>
<proteinExistence type="predicted"/>
<evidence type="ECO:0000256" key="1">
    <source>
        <dbReference type="SAM" id="MobiDB-lite"/>
    </source>
</evidence>
<name>K0SYD7_THAOC</name>